<proteinExistence type="predicted"/>
<dbReference type="EMBL" id="JAMZIH010000005">
    <property type="protein sequence ID" value="KAJ1680343.1"/>
    <property type="molecule type" value="Genomic_DNA"/>
</dbReference>
<protein>
    <submittedName>
        <fullName evidence="1">Uncharacterized protein</fullName>
    </submittedName>
</protein>
<evidence type="ECO:0000313" key="2">
    <source>
        <dbReference type="Proteomes" id="UP001145114"/>
    </source>
</evidence>
<accession>A0ACC1HX37</accession>
<gene>
    <name evidence="1" type="ORF">EV182_000178</name>
</gene>
<keyword evidence="2" id="KW-1185">Reference proteome</keyword>
<reference evidence="1" key="1">
    <citation type="submission" date="2022-06" db="EMBL/GenBank/DDBJ databases">
        <title>Phylogenomic reconstructions and comparative analyses of Kickxellomycotina fungi.</title>
        <authorList>
            <person name="Reynolds N.K."/>
            <person name="Stajich J.E."/>
            <person name="Barry K."/>
            <person name="Grigoriev I.V."/>
            <person name="Crous P."/>
            <person name="Smith M.E."/>
        </authorList>
    </citation>
    <scope>NUCLEOTIDE SEQUENCE</scope>
    <source>
        <strain evidence="1">RSA 2271</strain>
    </source>
</reference>
<organism evidence="1 2">
    <name type="scientific">Spiromyces aspiralis</name>
    <dbReference type="NCBI Taxonomy" id="68401"/>
    <lineage>
        <taxon>Eukaryota</taxon>
        <taxon>Fungi</taxon>
        <taxon>Fungi incertae sedis</taxon>
        <taxon>Zoopagomycota</taxon>
        <taxon>Kickxellomycotina</taxon>
        <taxon>Kickxellomycetes</taxon>
        <taxon>Kickxellales</taxon>
        <taxon>Kickxellaceae</taxon>
        <taxon>Spiromyces</taxon>
    </lineage>
</organism>
<dbReference type="Proteomes" id="UP001145114">
    <property type="component" value="Unassembled WGS sequence"/>
</dbReference>
<name>A0ACC1HX37_9FUNG</name>
<comment type="caution">
    <text evidence="1">The sequence shown here is derived from an EMBL/GenBank/DDBJ whole genome shotgun (WGS) entry which is preliminary data.</text>
</comment>
<evidence type="ECO:0000313" key="1">
    <source>
        <dbReference type="EMBL" id="KAJ1680343.1"/>
    </source>
</evidence>
<sequence>MDYAFGSPPELGDLLASQQDSTRSLSPLQQQRQEQYQQLRRSQQRGCTQQDATPFPLVSWPQRRGAKGNLDTIDIGKTNNMLFLGREGSFLSKNKIVRHLPQKCPLWMDQNVRLKSNVRLWAPLGPLCQLQPPTKPHRMRPHGWKPSSADVRRHISRLNAYYPDLGIDIDVVKQYLDESIDLEFTTNQFDMSIGNQLATFRPWRWNSSEFGYKSLKSPVYGALQRRLNLIDLDAPFDLDEDSEQGNSSDECTEEEEGVTARSRDRKRRASTRYAQRTWVAMPLGTDGRDLRVYPCPAPDDTVESRLRRADTKARDVKEMRPDDRVISSFMTPITEIKSIPSDPRLLAVRTRGGISMLATFESFAPSGAPRIEAVTLPTQYSFGEANPWVINMSPNRWNVADMVLSSSDGSIHLWNYNEMFVQTLRGPKDGGGHEWGICEYWNSPMTLMAADGRSLAMLDSRAGPQCCATTLFSLEGERSTDNVAATAYGHEYITAACPSEGHIMHALVATNKTLRIYDQRYAKRPVMSWTHAFLPYDPPRFIASVHTDYGTASTLDPSLPGAATSVVLASKVLAKSAIYTYSQYGHTVPYVSLDQSGLTPFTYHPRCEALHCEYLASETDWSTPWDHIRPADFHITPGLAGLAICRGEDSDRYRCDGDRGGLPAGRPYYVFQLSSDLALYGQVYAPLNKSKLEDPASLLSAVNDDGEQRIMFKDWHRTFTKPYGVIDGTDTKMYSHSGIVNHNAKQMKERHTQLRDYKQLDLYALYKYIVMAPHLNERTRVGGGTTSRRTRRAAVGQTEEEEARELCHRFLESIGYGDLPGPNTTLYEHITGMKQKVMNNIQANRGQSLIPLFARPFIMDEGVARSMANILNMASDRARFETILDLSAVVDSGSGSGNNNRALEGSPELIESTPVNTITTIASPPPSSSSWSMAARRPTFEAFSRLVGELRQLTEGERSQANPPRAKLLDDTIKHISTDLWLASAKYRSLASQTREATAKAGSNTSTIEENGAEEEEGLSDMGNSNRRHVRVAAAATPRQHTVPLRFLQPKNDVKFSKAAIALSRIWDKLPSNAFDKEDPVSEYTTAGSESLDGYSSSGYSSHYSATSVATTATTWSRYQISEPSTPTNTATQRSTAHSSVQSTPIAGHLQQ</sequence>